<proteinExistence type="predicted"/>
<name>A0ABQ6UP26_9ACTN</name>
<evidence type="ECO:0000313" key="2">
    <source>
        <dbReference type="Proteomes" id="UP000471364"/>
    </source>
</evidence>
<sequence>MTLSKLILQLRVGAASPEIDEGESTAVAPPVKPVPLAWDAWRHLAFHGVPKPVGPSVPIPPEALPALLPGYPRQTAAPTHLGLR</sequence>
<comment type="caution">
    <text evidence="1">The sequence shown here is derived from an EMBL/GenBank/DDBJ whole genome shotgun (WGS) entry which is preliminary data.</text>
</comment>
<accession>A0ABQ6UP26</accession>
<evidence type="ECO:0000313" key="1">
    <source>
        <dbReference type="EMBL" id="KAB1119117.1"/>
    </source>
</evidence>
<dbReference type="Proteomes" id="UP000471364">
    <property type="component" value="Unassembled WGS sequence"/>
</dbReference>
<protein>
    <submittedName>
        <fullName evidence="1">Uncharacterized protein</fullName>
    </submittedName>
</protein>
<reference evidence="1 2" key="1">
    <citation type="submission" date="2019-09" db="EMBL/GenBank/DDBJ databases">
        <title>High taxonomic diversity of Micromonospora strains isolated from Medicago sativa nodules in different geographical locations.</title>
        <authorList>
            <person name="Martinez-Hidalgo P."/>
            <person name="Flores-Felix J.D."/>
            <person name="Velazquez E."/>
            <person name="Brau L."/>
            <person name="Trujillo M.E."/>
            <person name="Martinez-Molina E."/>
        </authorList>
    </citation>
    <scope>NUCLEOTIDE SEQUENCE [LARGE SCALE GENOMIC DNA]</scope>
    <source>
        <strain evidence="1 2">ALFB5</strain>
    </source>
</reference>
<gene>
    <name evidence="1" type="ORF">F6X54_00025</name>
</gene>
<dbReference type="EMBL" id="WAAR01000001">
    <property type="protein sequence ID" value="KAB1119117.1"/>
    <property type="molecule type" value="Genomic_DNA"/>
</dbReference>
<keyword evidence="2" id="KW-1185">Reference proteome</keyword>
<organism evidence="1 2">
    <name type="scientific">Micromonospora aurantiaca</name>
    <name type="common">nom. illeg.</name>
    <dbReference type="NCBI Taxonomy" id="47850"/>
    <lineage>
        <taxon>Bacteria</taxon>
        <taxon>Bacillati</taxon>
        <taxon>Actinomycetota</taxon>
        <taxon>Actinomycetes</taxon>
        <taxon>Micromonosporales</taxon>
        <taxon>Micromonosporaceae</taxon>
        <taxon>Micromonospora</taxon>
    </lineage>
</organism>